<organism evidence="1 2">
    <name type="scientific">Trametes sanguinea</name>
    <dbReference type="NCBI Taxonomy" id="158606"/>
    <lineage>
        <taxon>Eukaryota</taxon>
        <taxon>Fungi</taxon>
        <taxon>Dikarya</taxon>
        <taxon>Basidiomycota</taxon>
        <taxon>Agaricomycotina</taxon>
        <taxon>Agaricomycetes</taxon>
        <taxon>Polyporales</taxon>
        <taxon>Polyporaceae</taxon>
        <taxon>Trametes</taxon>
    </lineage>
</organism>
<evidence type="ECO:0000313" key="2">
    <source>
        <dbReference type="Proteomes" id="UP001144978"/>
    </source>
</evidence>
<sequence>MSAPPPSKSQRRYLCPCATCKNDPRRKQLLQTINQHRKRDQTTSKEPQGIYASKSCVQRPQDSNVPSEEGLSLQAASVTEQIVAQSHIQASNDARAPPITHFYSSAGSEEGYAAFALSEAPVAYPYSVSVEECEEDDDLGSSVGGSLYGDNVILEPSQGDWDADMGPGSDSESYTGYPTPRAHSPASDDDEEVYDVPEDDPLYASLDTVCERSANPEERPRGSPGELPPAFTEHPMIRRAYVQAFIAVAFHGATHELAQYLLQSSRSQLVGFSLVSGYEIPGLANMAVTLRTAERRLGLDPDEYITYHLLCNVCWDCHHPALLETLPADGLCIQDECDGTLFQKKRYSDGKTRRVPVKVLATTSPKAAIQRLLMRPGKLAELNHWWTRPDDEAGHKAAVSIEDWAGSLDDDYRMFDMHDGWGWNAIRAGLKRRQGGPWGVIDVDVQELNQRFVALPNGLVLIFNLDWFRAMRRGNYSVGAIYLTVCNNPRSKRFLREETFLLATIPGPDEPSLEQLNHILQIFIPDLLELYEGVEMGVFGQKDPQPVNCFLYANASDLPAARKASGLRGHTSKWFMCPVCKQPLHSLTDPRCFDPDHLEYRDENRFLKYAYRARNADPITRDEIAEERGVRWSALNLLPDWLPVMSTPTEFMHAAFLGEAKHVVQGILTVGGMFAKRNRHHHPLKRFKEWIDGLWWPGTAGRVPKGLLTAGTGKADQWRNMVAVLPVGLYEAWQDNGIIPDEDAPALKSKQKAAIKAKRIAALVKERRQAAAAFDPGTTIDDLEHIEQTSMDRNYGSHYGTVLERCTAIRIWASQSITVAEARRAQDCHNRAYQAWAAMFCHLTPYFHFLVHFLIFVLRFGPVYAWWAYVYERFNRWLSKVNHNGHQGGELEATMMRSWTKLHLIHDLIVQLEGLGNPPSHEDQASVKDLKECLRGQNRPAQSRGTLLSMIAAMTAEDSGELIKFPKQSQKRNLRAQGLYSLVFRYLREAWHSDVNLIPDTSFSEDGSPFIALAVPFYSHLLVGGQRYGTSTMYHGKRNRYAYIDGRQAVDILHIIRIIHTREEQDADDLPPLTAELAVVQPFLPSPHADEMPWAARATDLGIDVWEAEVLGSPTVIDVRQLCGHFALGSITFRAKKLWVTMGLCHVRTRPVFFWYLFAAEKSWFSTNAGDV</sequence>
<protein>
    <submittedName>
        <fullName evidence="1">Uncharacterized protein</fullName>
    </submittedName>
</protein>
<gene>
    <name evidence="1" type="ORF">NUW54_g5766</name>
</gene>
<comment type="caution">
    <text evidence="1">The sequence shown here is derived from an EMBL/GenBank/DDBJ whole genome shotgun (WGS) entry which is preliminary data.</text>
</comment>
<reference evidence="1" key="1">
    <citation type="submission" date="2022-08" db="EMBL/GenBank/DDBJ databases">
        <title>Genome Sequence of Pycnoporus sanguineus.</title>
        <authorList>
            <person name="Buettner E."/>
        </authorList>
    </citation>
    <scope>NUCLEOTIDE SEQUENCE</scope>
    <source>
        <strain evidence="1">CG-C14</strain>
    </source>
</reference>
<keyword evidence="2" id="KW-1185">Reference proteome</keyword>
<evidence type="ECO:0000313" key="1">
    <source>
        <dbReference type="EMBL" id="KAJ3002591.1"/>
    </source>
</evidence>
<dbReference type="Proteomes" id="UP001144978">
    <property type="component" value="Unassembled WGS sequence"/>
</dbReference>
<proteinExistence type="predicted"/>
<name>A0ACC1PUP7_9APHY</name>
<accession>A0ACC1PUP7</accession>
<dbReference type="EMBL" id="JANSHE010001461">
    <property type="protein sequence ID" value="KAJ3002591.1"/>
    <property type="molecule type" value="Genomic_DNA"/>
</dbReference>